<dbReference type="KEGG" id="thi:THI_p0031"/>
<reference key="1">
    <citation type="submission" date="2009-07" db="EMBL/GenBank/DDBJ databases">
        <authorList>
            <person name="Genoscope - CEA"/>
        </authorList>
    </citation>
    <scope>NUCLEOTIDE SEQUENCE</scope>
    <source>
        <strain>3As</strain>
    </source>
</reference>
<keyword evidence="1" id="KW-0472">Membrane</keyword>
<gene>
    <name evidence="2" type="ordered locus">THI_p0031</name>
    <name evidence="3" type="ORF">THICB1_200033</name>
</gene>
<keyword evidence="2" id="KW-0614">Plasmid</keyword>
<evidence type="ECO:0000313" key="4">
    <source>
        <dbReference type="Proteomes" id="UP000002372"/>
    </source>
</evidence>
<geneLocation type="plasmid" evidence="2 4">
    <name>pTHI</name>
</geneLocation>
<evidence type="ECO:0000313" key="2">
    <source>
        <dbReference type="EMBL" id="CAZ90427.1"/>
    </source>
</evidence>
<dbReference type="Proteomes" id="UP000078599">
    <property type="component" value="Unassembled WGS sequence"/>
</dbReference>
<keyword evidence="1" id="KW-0812">Transmembrane</keyword>
<reference evidence="4" key="2">
    <citation type="journal article" date="2010" name="PLoS Genet.">
        <title>Structure, function, and evolution of the Thiomonas spp. genome.</title>
        <authorList>
            <person name="Arsene-Ploetze F."/>
            <person name="Koechler S."/>
            <person name="Marchal M."/>
            <person name="Coppee J.Y."/>
            <person name="Chandler M."/>
            <person name="Bonnefoy V."/>
            <person name="Brochier-Armanet C."/>
            <person name="Barakat M."/>
            <person name="Barbe V."/>
            <person name="Battaglia-Brunet F."/>
            <person name="Bruneel O."/>
            <person name="Bryan C.G."/>
            <person name="Cleiss-Arnold J."/>
            <person name="Cruveiller S."/>
            <person name="Erhardt M."/>
            <person name="Heinrich-Salmeron A."/>
            <person name="Hommais F."/>
            <person name="Joulian C."/>
            <person name="Krin E."/>
            <person name="Lieutaud A."/>
            <person name="Lievremont D."/>
            <person name="Michel C."/>
            <person name="Muller D."/>
            <person name="Ortet P."/>
            <person name="Proux C."/>
            <person name="Siguier P."/>
            <person name="Roche D."/>
            <person name="Rouy Z."/>
            <person name="Salvignol G."/>
            <person name="Slyemi D."/>
            <person name="Talla E."/>
            <person name="Weiss S."/>
            <person name="Weissenbach J."/>
            <person name="Medigue C."/>
            <person name="Bertin P.N."/>
        </authorList>
    </citation>
    <scope>NUCLEOTIDE SEQUENCE [LARGE SCALE GENOMIC DNA]</scope>
    <source>
        <strain evidence="4">DSM 22701 / CIP 110005 / 3As</strain>
    </source>
</reference>
<sequence length="122" mass="13666">MKRVLLFLLWLVLQIGWGLFMLLRWALLPLMALVGGFVYVICGLGAIISLIGTLIVAVVLHGPDPWAWVGPLLLTCGFLFGMVAYLGVCFVVDPSMSGWLVPRFYADVPFRRHRTDPSEYLQ</sequence>
<evidence type="ECO:0000256" key="1">
    <source>
        <dbReference type="SAM" id="Phobius"/>
    </source>
</evidence>
<evidence type="ECO:0000313" key="3">
    <source>
        <dbReference type="EMBL" id="CQR32695.1"/>
    </source>
</evidence>
<keyword evidence="1" id="KW-1133">Transmembrane helix</keyword>
<reference key="3">
    <citation type="journal article" date="2010" name="PLoS Genet.">
        <title>Structure, function, and evolution of the Thiomonas spp. genome.</title>
        <authorList>
            <person name="Arsene-Ploetze F."/>
            <person name="Koechler S."/>
            <person name="Marchal M."/>
            <person name="Coppee J.-.Y."/>
            <person name="Chandler M."/>
            <person name="Bonnefoy V."/>
            <person name="Brochier-Armanet C."/>
            <person name="Barakat M."/>
            <person name="Barbe V."/>
            <person name="Battaglia-Brunet F."/>
            <person name="Bruneel O."/>
            <person name="Bryan C.G."/>
            <person name="Cleiss-Arnold J."/>
            <person name="Cruveiller S."/>
            <person name="Erhardt M."/>
            <person name="Heinrich-Salmeron A."/>
            <person name="Hommais F."/>
            <person name="Joulian C."/>
            <person name="Krin E."/>
            <person name="Lieutaud A."/>
            <person name="Lievremont D."/>
            <person name="Michel C."/>
            <person name="Muller D."/>
            <person name="Ortet P."/>
            <person name="Proux C."/>
            <person name="Siguier P."/>
            <person name="Roche D."/>
            <person name="Rouy Z."/>
            <person name="Salvignol G."/>
            <person name="Slyemi D."/>
            <person name="Talla E."/>
            <person name="Weiss S."/>
            <person name="Weissenbach J."/>
            <person name="Medigue C."/>
            <person name="Bertin P.N."/>
        </authorList>
    </citation>
    <scope>NUCLEOTIDE SEQUENCE</scope>
    <source>
        <strain>3As</strain>
    </source>
</reference>
<evidence type="ECO:0000313" key="5">
    <source>
        <dbReference type="Proteomes" id="UP000078599"/>
    </source>
</evidence>
<reference evidence="2" key="4">
    <citation type="submission" date="2010-07" db="EMBL/GenBank/DDBJ databases">
        <authorList>
            <person name="Genoscope - CEA"/>
        </authorList>
    </citation>
    <scope>NUCLEOTIDE SEQUENCE</scope>
    <source>
        <strain evidence="2">3As</strain>
        <plasmid evidence="2">pTHI</plasmid>
    </source>
</reference>
<protein>
    <submittedName>
        <fullName evidence="2">Uncharacterized protein</fullName>
    </submittedName>
</protein>
<dbReference type="EMBL" id="CTRI01000013">
    <property type="protein sequence ID" value="CQR32695.1"/>
    <property type="molecule type" value="Genomic_DNA"/>
</dbReference>
<name>D6CVT8_THIA3</name>
<dbReference type="Proteomes" id="UP000002372">
    <property type="component" value="Plasmid pTHI"/>
</dbReference>
<dbReference type="HOGENOM" id="CLU_2025680_0_0_4"/>
<accession>D6CVT8</accession>
<keyword evidence="5" id="KW-1185">Reference proteome</keyword>
<feature type="transmembrane region" description="Helical" evidence="1">
    <location>
        <begin position="66"/>
        <end position="92"/>
    </location>
</feature>
<dbReference type="RefSeq" id="WP_020909894.1">
    <property type="nucleotide sequence ID" value="NC_014144.1"/>
</dbReference>
<proteinExistence type="predicted"/>
<dbReference type="EMBL" id="FP475957">
    <property type="protein sequence ID" value="CAZ90427.1"/>
    <property type="molecule type" value="Genomic_DNA"/>
</dbReference>
<reference evidence="3 5" key="5">
    <citation type="submission" date="2015-03" db="EMBL/GenBank/DDBJ databases">
        <authorList>
            <person name="Regsiter A."/>
            <person name="william w."/>
        </authorList>
    </citation>
    <scope>NUCLEOTIDE SEQUENCE [LARGE SCALE GENOMIC DNA]</scope>
    <source>
        <strain evidence="3 5">CB1</strain>
    </source>
</reference>
<feature type="transmembrane region" description="Helical" evidence="1">
    <location>
        <begin position="37"/>
        <end position="60"/>
    </location>
</feature>
<organism evidence="2 4">
    <name type="scientific">Thiomonas arsenitoxydans (strain DSM 22701 / CIP 110005 / 3As)</name>
    <dbReference type="NCBI Taxonomy" id="426114"/>
    <lineage>
        <taxon>Bacteria</taxon>
        <taxon>Pseudomonadati</taxon>
        <taxon>Pseudomonadota</taxon>
        <taxon>Betaproteobacteria</taxon>
        <taxon>Burkholderiales</taxon>
        <taxon>Thiomonas</taxon>
    </lineage>
</organism>
<feature type="transmembrane region" description="Helical" evidence="1">
    <location>
        <begin position="6"/>
        <end position="25"/>
    </location>
</feature>
<dbReference type="AlphaFoldDB" id="D6CVT8"/>